<evidence type="ECO:0000313" key="4">
    <source>
        <dbReference type="EMBL" id="GEU09851.1"/>
    </source>
</evidence>
<accession>A0A640NIP1</accession>
<evidence type="ECO:0000313" key="5">
    <source>
        <dbReference type="EMBL" id="GEU25669.1"/>
    </source>
</evidence>
<reference evidence="5" key="1">
    <citation type="submission" date="2019-12" db="EMBL/GenBank/DDBJ databases">
        <title>Epidemiological and comparative genomic analysis of Bacillus anthracis isolated from northern Vietnam.</title>
        <authorList>
            <person name="Hoang T.T.H."/>
            <person name="Dang D.A."/>
            <person name="Pham M.H."/>
            <person name="Luong M.H."/>
            <person name="Tran N.D."/>
            <person name="Nguyen T.H."/>
            <person name="Nguyen T.T."/>
            <person name="Inoue S."/>
            <person name="Morikawa S."/>
            <person name="Okutani A."/>
        </authorList>
    </citation>
    <scope>NUCLEOTIDE SEQUENCE</scope>
    <source>
        <strain evidence="3">DB</strain>
        <strain evidence="4">HG</strain>
        <strain evidence="5">LaLC</strain>
        <strain evidence="6">QuyetLC</strain>
        <strain evidence="2">TuanDB</strain>
    </source>
</reference>
<evidence type="ECO:0000256" key="1">
    <source>
        <dbReference type="SAM" id="Phobius"/>
    </source>
</evidence>
<evidence type="ECO:0000313" key="3">
    <source>
        <dbReference type="EMBL" id="GEU03806.1"/>
    </source>
</evidence>
<keyword evidence="1" id="KW-0812">Transmembrane</keyword>
<gene>
    <name evidence="3" type="ORF">DB1_51130</name>
    <name evidence="4" type="ORF">HG1_53360</name>
    <name evidence="5" type="ORF">LaLC_51300</name>
    <name evidence="6" type="ORF">QuyetLC_15150</name>
    <name evidence="2" type="ORF">TuanDB_04620</name>
</gene>
<evidence type="ECO:0000313" key="6">
    <source>
        <dbReference type="EMBL" id="GEU27076.1"/>
    </source>
</evidence>
<keyword evidence="1" id="KW-1133">Transmembrane helix</keyword>
<organism evidence="5">
    <name type="scientific">Bacillus anthracis</name>
    <name type="common">anthrax bacterium</name>
    <dbReference type="NCBI Taxonomy" id="1392"/>
    <lineage>
        <taxon>Bacteria</taxon>
        <taxon>Bacillati</taxon>
        <taxon>Bacillota</taxon>
        <taxon>Bacilli</taxon>
        <taxon>Bacillales</taxon>
        <taxon>Bacillaceae</taxon>
        <taxon>Bacillus</taxon>
        <taxon>Bacillus cereus group</taxon>
    </lineage>
</organism>
<dbReference type="EMBL" id="BLEW01000016">
    <property type="protein sequence ID" value="GEU25669.1"/>
    <property type="molecule type" value="Genomic_DNA"/>
</dbReference>
<dbReference type="EMBL" id="BLET01000008">
    <property type="protein sequence ID" value="GET94694.1"/>
    <property type="molecule type" value="Genomic_DNA"/>
</dbReference>
<protein>
    <submittedName>
        <fullName evidence="5">Uncharacterized protein</fullName>
    </submittedName>
</protein>
<evidence type="ECO:0000313" key="2">
    <source>
        <dbReference type="EMBL" id="GET94694.1"/>
    </source>
</evidence>
<comment type="caution">
    <text evidence="5">The sequence shown here is derived from an EMBL/GenBank/DDBJ whole genome shotgun (WGS) entry which is preliminary data.</text>
</comment>
<dbReference type="EMBL" id="BLEV01000012">
    <property type="protein sequence ID" value="GEU09851.1"/>
    <property type="molecule type" value="Genomic_DNA"/>
</dbReference>
<dbReference type="OMA" id="MQGITET"/>
<dbReference type="KEGG" id="banh:HYU01_29120"/>
<feature type="transmembrane region" description="Helical" evidence="1">
    <location>
        <begin position="9"/>
        <end position="28"/>
    </location>
</feature>
<proteinExistence type="predicted"/>
<name>A0A640NIP1_BACAN</name>
<dbReference type="EMBL" id="BLEU01000011">
    <property type="protein sequence ID" value="GEU03806.1"/>
    <property type="molecule type" value="Genomic_DNA"/>
</dbReference>
<reference evidence="5" key="2">
    <citation type="submission" date="2019-12" db="EMBL/GenBank/DDBJ databases">
        <authorList>
            <person name="Hoang T.H.H."/>
            <person name="Okutani A."/>
        </authorList>
    </citation>
    <scope>NUCLEOTIDE SEQUENCE</scope>
    <source>
        <strain evidence="3">DB</strain>
        <strain evidence="4">HG</strain>
        <strain evidence="5">LaLC</strain>
        <strain evidence="6">QuyetLC</strain>
    </source>
</reference>
<dbReference type="AlphaFoldDB" id="A0A640NIP1"/>
<sequence length="130" mass="14588">MKELKEHPFILMIIVLGLFLVSIGGYYYRENFATDSITQGVTETVRASVISNADNSSRVQSGELFIVKSDFEKDFKKRIESNKLVKISSGATYEFKYLDNKNGSTKAIRAIIHDGDQTYQATYKVSIASS</sequence>
<keyword evidence="1" id="KW-0472">Membrane</keyword>
<dbReference type="EMBL" id="BLEY01000013">
    <property type="protein sequence ID" value="GEU27076.1"/>
    <property type="molecule type" value="Genomic_DNA"/>
</dbReference>